<dbReference type="RefSeq" id="WP_289388658.1">
    <property type="nucleotide sequence ID" value="NZ_JAUCBM010000015.1"/>
</dbReference>
<dbReference type="Gene3D" id="1.10.3730.20">
    <property type="match status" value="1"/>
</dbReference>
<protein>
    <submittedName>
        <fullName evidence="8">DMT family transporter</fullName>
    </submittedName>
</protein>
<keyword evidence="3 6" id="KW-0812">Transmembrane</keyword>
<accession>A0ABW3V352</accession>
<gene>
    <name evidence="8" type="ORF">ACFQ35_03395</name>
</gene>
<dbReference type="Pfam" id="PF00892">
    <property type="entry name" value="EamA"/>
    <property type="match status" value="2"/>
</dbReference>
<evidence type="ECO:0000256" key="5">
    <source>
        <dbReference type="ARBA" id="ARBA00023136"/>
    </source>
</evidence>
<proteinExistence type="inferred from homology"/>
<feature type="transmembrane region" description="Helical" evidence="6">
    <location>
        <begin position="166"/>
        <end position="183"/>
    </location>
</feature>
<keyword evidence="9" id="KW-1185">Reference proteome</keyword>
<evidence type="ECO:0000259" key="7">
    <source>
        <dbReference type="Pfam" id="PF00892"/>
    </source>
</evidence>
<evidence type="ECO:0000256" key="6">
    <source>
        <dbReference type="SAM" id="Phobius"/>
    </source>
</evidence>
<evidence type="ECO:0000256" key="3">
    <source>
        <dbReference type="ARBA" id="ARBA00022692"/>
    </source>
</evidence>
<feature type="transmembrane region" description="Helical" evidence="6">
    <location>
        <begin position="227"/>
        <end position="246"/>
    </location>
</feature>
<evidence type="ECO:0000256" key="4">
    <source>
        <dbReference type="ARBA" id="ARBA00022989"/>
    </source>
</evidence>
<feature type="transmembrane region" description="Helical" evidence="6">
    <location>
        <begin position="283"/>
        <end position="302"/>
    </location>
</feature>
<dbReference type="InterPro" id="IPR050638">
    <property type="entry name" value="AA-Vitamin_Transporters"/>
</dbReference>
<dbReference type="InterPro" id="IPR000620">
    <property type="entry name" value="EamA_dom"/>
</dbReference>
<feature type="domain" description="EamA" evidence="7">
    <location>
        <begin position="24"/>
        <end position="155"/>
    </location>
</feature>
<reference evidence="9" key="1">
    <citation type="journal article" date="2019" name="Int. J. Syst. Evol. Microbiol.">
        <title>The Global Catalogue of Microorganisms (GCM) 10K type strain sequencing project: providing services to taxonomists for standard genome sequencing and annotation.</title>
        <authorList>
            <consortium name="The Broad Institute Genomics Platform"/>
            <consortium name="The Broad Institute Genome Sequencing Center for Infectious Disease"/>
            <person name="Wu L."/>
            <person name="Ma J."/>
        </authorList>
    </citation>
    <scope>NUCLEOTIDE SEQUENCE [LARGE SCALE GENOMIC DNA]</scope>
    <source>
        <strain evidence="9">CCUG 49584</strain>
    </source>
</reference>
<dbReference type="InterPro" id="IPR037185">
    <property type="entry name" value="EmrE-like"/>
</dbReference>
<comment type="similarity">
    <text evidence="2">Belongs to the EamA transporter family.</text>
</comment>
<name>A0ABW3V352_9HYPH</name>
<keyword evidence="4 6" id="KW-1133">Transmembrane helix</keyword>
<feature type="transmembrane region" description="Helical" evidence="6">
    <location>
        <begin position="52"/>
        <end position="72"/>
    </location>
</feature>
<evidence type="ECO:0000256" key="2">
    <source>
        <dbReference type="ARBA" id="ARBA00007362"/>
    </source>
</evidence>
<comment type="caution">
    <text evidence="8">The sequence shown here is derived from an EMBL/GenBank/DDBJ whole genome shotgun (WGS) entry which is preliminary data.</text>
</comment>
<feature type="transmembrane region" description="Helical" evidence="6">
    <location>
        <begin position="253"/>
        <end position="277"/>
    </location>
</feature>
<dbReference type="PANTHER" id="PTHR32322:SF2">
    <property type="entry name" value="EAMA DOMAIN-CONTAINING PROTEIN"/>
    <property type="match status" value="1"/>
</dbReference>
<evidence type="ECO:0000313" key="9">
    <source>
        <dbReference type="Proteomes" id="UP001597263"/>
    </source>
</evidence>
<evidence type="ECO:0000256" key="1">
    <source>
        <dbReference type="ARBA" id="ARBA00004141"/>
    </source>
</evidence>
<feature type="transmembrane region" description="Helical" evidence="6">
    <location>
        <begin position="113"/>
        <end position="133"/>
    </location>
</feature>
<comment type="subcellular location">
    <subcellularLocation>
        <location evidence="1">Membrane</location>
        <topology evidence="1">Multi-pass membrane protein</topology>
    </subcellularLocation>
</comment>
<feature type="transmembrane region" description="Helical" evidence="6">
    <location>
        <begin position="84"/>
        <end position="107"/>
    </location>
</feature>
<feature type="transmembrane region" description="Helical" evidence="6">
    <location>
        <begin position="24"/>
        <end position="46"/>
    </location>
</feature>
<feature type="domain" description="EamA" evidence="7">
    <location>
        <begin position="166"/>
        <end position="300"/>
    </location>
</feature>
<organism evidence="8 9">
    <name type="scientific">Pseudochrobactrum kiredjianiae</name>
    <dbReference type="NCBI Taxonomy" id="386305"/>
    <lineage>
        <taxon>Bacteria</taxon>
        <taxon>Pseudomonadati</taxon>
        <taxon>Pseudomonadota</taxon>
        <taxon>Alphaproteobacteria</taxon>
        <taxon>Hyphomicrobiales</taxon>
        <taxon>Brucellaceae</taxon>
        <taxon>Pseudochrobactrum</taxon>
    </lineage>
</organism>
<feature type="transmembrane region" description="Helical" evidence="6">
    <location>
        <begin position="142"/>
        <end position="160"/>
    </location>
</feature>
<dbReference type="SUPFAM" id="SSF103481">
    <property type="entry name" value="Multidrug resistance efflux transporter EmrE"/>
    <property type="match status" value="2"/>
</dbReference>
<keyword evidence="5 6" id="KW-0472">Membrane</keyword>
<dbReference type="PANTHER" id="PTHR32322">
    <property type="entry name" value="INNER MEMBRANE TRANSPORTER"/>
    <property type="match status" value="1"/>
</dbReference>
<dbReference type="Proteomes" id="UP001597263">
    <property type="component" value="Unassembled WGS sequence"/>
</dbReference>
<dbReference type="EMBL" id="JBHTMA010000011">
    <property type="protein sequence ID" value="MFD1226215.1"/>
    <property type="molecule type" value="Genomic_DNA"/>
</dbReference>
<feature type="transmembrane region" description="Helical" evidence="6">
    <location>
        <begin position="195"/>
        <end position="215"/>
    </location>
</feature>
<sequence length="309" mass="32469">MSAGTTHPDQIPLPQQAAPSRFTALLWGLLGLCIWSGSFVLTRFGVKSSLTAYDIIALRFSTGGLLLLPVLFKTGLGLDRLGRSGFILLVCGAGAPYALLTAIGLRFAPASQAAALTPGLMTVLVALFGIFLLKEILPKRGWLGIVLILSGAFAVASQSFESGQSYGHLAFFTAAILWAAYVISVRRSGISALHATALAAVISAIFYLPLYLVFFDKNITTAPLNDIITQAVYQGIFTTIIGLVAFNRAVAGLGAAAGSALSSLIPVVTMILGIIFLQEMPSLTELAATILIISGVLCLTLVRKPLKSK</sequence>
<evidence type="ECO:0000313" key="8">
    <source>
        <dbReference type="EMBL" id="MFD1226215.1"/>
    </source>
</evidence>